<evidence type="ECO:0000313" key="2">
    <source>
        <dbReference type="Proteomes" id="UP000548304"/>
    </source>
</evidence>
<name>A0A852Z146_9ACTN</name>
<evidence type="ECO:0000313" key="1">
    <source>
        <dbReference type="EMBL" id="NYH77376.1"/>
    </source>
</evidence>
<dbReference type="RefSeq" id="WP_179533920.1">
    <property type="nucleotide sequence ID" value="NZ_JACBYW010000001.1"/>
</dbReference>
<dbReference type="AlphaFoldDB" id="A0A852Z146"/>
<gene>
    <name evidence="1" type="ORF">FHR84_000690</name>
</gene>
<dbReference type="EMBL" id="JACBYW010000001">
    <property type="protein sequence ID" value="NYH77376.1"/>
    <property type="molecule type" value="Genomic_DNA"/>
</dbReference>
<reference evidence="1 2" key="1">
    <citation type="submission" date="2020-07" db="EMBL/GenBank/DDBJ databases">
        <title>Genomic Encyclopedia of Type Strains, Phase III (KMG-III): the genomes of soil and plant-associated and newly described type strains.</title>
        <authorList>
            <person name="Whitman W."/>
        </authorList>
    </citation>
    <scope>NUCLEOTIDE SEQUENCE [LARGE SCALE GENOMIC DNA]</scope>
    <source>
        <strain evidence="1 2">CECT 8576</strain>
    </source>
</reference>
<accession>A0A852Z146</accession>
<proteinExistence type="predicted"/>
<sequence length="66" mass="7060">MTVVGGFGFDYQDIAASLVEASEAAPINPFGGDEFDLGQRRNQGFRDPILRSPLIVSAAASCHCSW</sequence>
<organism evidence="1 2">
    <name type="scientific">Actinopolyspora biskrensis</name>
    <dbReference type="NCBI Taxonomy" id="1470178"/>
    <lineage>
        <taxon>Bacteria</taxon>
        <taxon>Bacillati</taxon>
        <taxon>Actinomycetota</taxon>
        <taxon>Actinomycetes</taxon>
        <taxon>Actinopolysporales</taxon>
        <taxon>Actinopolysporaceae</taxon>
        <taxon>Actinopolyspora</taxon>
    </lineage>
</organism>
<keyword evidence="2" id="KW-1185">Reference proteome</keyword>
<comment type="caution">
    <text evidence="1">The sequence shown here is derived from an EMBL/GenBank/DDBJ whole genome shotgun (WGS) entry which is preliminary data.</text>
</comment>
<dbReference type="Proteomes" id="UP000548304">
    <property type="component" value="Unassembled WGS sequence"/>
</dbReference>
<protein>
    <submittedName>
        <fullName evidence="1">Uncharacterized protein</fullName>
    </submittedName>
</protein>